<evidence type="ECO:0000256" key="7">
    <source>
        <dbReference type="ARBA" id="ARBA00022741"/>
    </source>
</evidence>
<dbReference type="InterPro" id="IPR036940">
    <property type="entry name" value="PI3/4_kinase_cat_sf"/>
</dbReference>
<dbReference type="Pfam" id="PF08064">
    <property type="entry name" value="UME"/>
    <property type="match status" value="1"/>
</dbReference>
<evidence type="ECO:0000256" key="3">
    <source>
        <dbReference type="ARBA" id="ARBA00012513"/>
    </source>
</evidence>
<dbReference type="InterPro" id="IPR056802">
    <property type="entry name" value="ATR-like_M-HEAT"/>
</dbReference>
<dbReference type="PROSITE" id="PS51189">
    <property type="entry name" value="FAT"/>
    <property type="match status" value="1"/>
</dbReference>
<dbReference type="Pfam" id="PF25030">
    <property type="entry name" value="M-HEAT_ATR"/>
    <property type="match status" value="2"/>
</dbReference>
<dbReference type="PANTHER" id="PTHR11139:SF125">
    <property type="entry name" value="SERINE_THREONINE-PROTEIN KINASE MEC1"/>
    <property type="match status" value="1"/>
</dbReference>
<dbReference type="InterPro" id="IPR014009">
    <property type="entry name" value="PIK_FAT"/>
</dbReference>
<dbReference type="GO" id="GO:0004674">
    <property type="term" value="F:protein serine/threonine kinase activity"/>
    <property type="evidence" value="ECO:0007669"/>
    <property type="project" value="UniProtKB-KW"/>
</dbReference>
<evidence type="ECO:0000256" key="9">
    <source>
        <dbReference type="ARBA" id="ARBA00022777"/>
    </source>
</evidence>
<name>A0A0B8N003_TALPI</name>
<dbReference type="InterPro" id="IPR050517">
    <property type="entry name" value="DDR_Repair_Kinase"/>
</dbReference>
<evidence type="ECO:0000256" key="12">
    <source>
        <dbReference type="ARBA" id="ARBA00023204"/>
    </source>
</evidence>
<dbReference type="GO" id="GO:0000723">
    <property type="term" value="P:telomere maintenance"/>
    <property type="evidence" value="ECO:0007669"/>
    <property type="project" value="TreeGrafter"/>
</dbReference>
<dbReference type="InterPro" id="IPR018936">
    <property type="entry name" value="PI3/4_kinase_CS"/>
</dbReference>
<dbReference type="GO" id="GO:0005524">
    <property type="term" value="F:ATP binding"/>
    <property type="evidence" value="ECO:0007669"/>
    <property type="project" value="UniProtKB-KW"/>
</dbReference>
<evidence type="ECO:0000313" key="21">
    <source>
        <dbReference type="EMBL" id="GAM33244.1"/>
    </source>
</evidence>
<dbReference type="PROSITE" id="PS50290">
    <property type="entry name" value="PI3_4_KINASE_3"/>
    <property type="match status" value="1"/>
</dbReference>
<dbReference type="SUPFAM" id="SSF48371">
    <property type="entry name" value="ARM repeat"/>
    <property type="match status" value="1"/>
</dbReference>
<feature type="compositionally biased region" description="Polar residues" evidence="18">
    <location>
        <begin position="11"/>
        <end position="20"/>
    </location>
</feature>
<feature type="domain" description="PI3K/PI4K catalytic" evidence="19">
    <location>
        <begin position="2065"/>
        <end position="2299"/>
    </location>
</feature>
<dbReference type="InterPro" id="IPR016024">
    <property type="entry name" value="ARM-type_fold"/>
</dbReference>
<evidence type="ECO:0000256" key="18">
    <source>
        <dbReference type="SAM" id="MobiDB-lite"/>
    </source>
</evidence>
<evidence type="ECO:0000256" key="14">
    <source>
        <dbReference type="ARBA" id="ARBA00023254"/>
    </source>
</evidence>
<reference evidence="22" key="1">
    <citation type="journal article" date="2015" name="Genome Announc.">
        <title>Draft genome sequence of Talaromyces cellulolyticus strain Y-94, a source of lignocellulosic biomass-degrading enzymes.</title>
        <authorList>
            <person name="Fujii T."/>
            <person name="Koike H."/>
            <person name="Sawayama S."/>
            <person name="Yano S."/>
            <person name="Inoue H."/>
        </authorList>
    </citation>
    <scope>NUCLEOTIDE SEQUENCE [LARGE SCALE GENOMIC DNA]</scope>
    <source>
        <strain evidence="22">Y-94</strain>
    </source>
</reference>
<dbReference type="InterPro" id="IPR011009">
    <property type="entry name" value="Kinase-like_dom_sf"/>
</dbReference>
<evidence type="ECO:0000256" key="15">
    <source>
        <dbReference type="ARBA" id="ARBA00029679"/>
    </source>
</evidence>
<keyword evidence="10" id="KW-0067">ATP-binding</keyword>
<evidence type="ECO:0000256" key="2">
    <source>
        <dbReference type="ARBA" id="ARBA00010769"/>
    </source>
</evidence>
<feature type="region of interest" description="Disordered" evidence="18">
    <location>
        <begin position="1"/>
        <end position="20"/>
    </location>
</feature>
<evidence type="ECO:0000256" key="11">
    <source>
        <dbReference type="ARBA" id="ARBA00022853"/>
    </source>
</evidence>
<dbReference type="EMBL" id="DF933799">
    <property type="protein sequence ID" value="GAM33244.1"/>
    <property type="molecule type" value="Genomic_DNA"/>
</dbReference>
<dbReference type="InterPro" id="IPR000403">
    <property type="entry name" value="PI3/4_kinase_cat_dom"/>
</dbReference>
<dbReference type="GO" id="GO:0000077">
    <property type="term" value="P:DNA damage checkpoint signaling"/>
    <property type="evidence" value="ECO:0007669"/>
    <property type="project" value="TreeGrafter"/>
</dbReference>
<evidence type="ECO:0000256" key="16">
    <source>
        <dbReference type="ARBA" id="ARBA00030459"/>
    </source>
</evidence>
<comment type="similarity">
    <text evidence="2">Belongs to the PI3/PI4-kinase family. ATM subfamily.</text>
</comment>
<keyword evidence="14" id="KW-0469">Meiosis</keyword>
<dbReference type="SMART" id="SM00802">
    <property type="entry name" value="UME"/>
    <property type="match status" value="1"/>
</dbReference>
<dbReference type="SUPFAM" id="SSF56112">
    <property type="entry name" value="Protein kinase-like (PK-like)"/>
    <property type="match status" value="1"/>
</dbReference>
<dbReference type="InterPro" id="IPR058681">
    <property type="entry name" value="HEAT_MEC1_N"/>
</dbReference>
<comment type="subcellular location">
    <subcellularLocation>
        <location evidence="1">Nucleus</location>
    </subcellularLocation>
</comment>
<dbReference type="GO" id="GO:0005694">
    <property type="term" value="C:chromosome"/>
    <property type="evidence" value="ECO:0007669"/>
    <property type="project" value="TreeGrafter"/>
</dbReference>
<organism evidence="21 22">
    <name type="scientific">Talaromyces pinophilus</name>
    <name type="common">Penicillium pinophilum</name>
    <dbReference type="NCBI Taxonomy" id="128442"/>
    <lineage>
        <taxon>Eukaryota</taxon>
        <taxon>Fungi</taxon>
        <taxon>Dikarya</taxon>
        <taxon>Ascomycota</taxon>
        <taxon>Pezizomycotina</taxon>
        <taxon>Eurotiomycetes</taxon>
        <taxon>Eurotiomycetidae</taxon>
        <taxon>Eurotiales</taxon>
        <taxon>Trichocomaceae</taxon>
        <taxon>Talaromyces</taxon>
        <taxon>Talaromyces sect. Talaromyces</taxon>
    </lineage>
</organism>
<dbReference type="Gene3D" id="3.30.1010.10">
    <property type="entry name" value="Phosphatidylinositol 3-kinase Catalytic Subunit, Chain A, domain 4"/>
    <property type="match status" value="1"/>
</dbReference>
<dbReference type="InterPro" id="IPR012993">
    <property type="entry name" value="UME"/>
</dbReference>
<dbReference type="GO" id="GO:0006281">
    <property type="term" value="P:DNA repair"/>
    <property type="evidence" value="ECO:0007669"/>
    <property type="project" value="UniProtKB-KW"/>
</dbReference>
<dbReference type="Gene3D" id="1.10.1070.11">
    <property type="entry name" value="Phosphatidylinositol 3-/4-kinase, catalytic domain"/>
    <property type="match status" value="1"/>
</dbReference>
<evidence type="ECO:0000256" key="4">
    <source>
        <dbReference type="ARBA" id="ARBA00021345"/>
    </source>
</evidence>
<keyword evidence="12" id="KW-0234">DNA repair</keyword>
<dbReference type="EC" id="2.7.11.1" evidence="3"/>
<keyword evidence="6" id="KW-0808">Transferase</keyword>
<keyword evidence="7" id="KW-0547">Nucleotide-binding</keyword>
<dbReference type="InterPro" id="IPR003151">
    <property type="entry name" value="PIK-rel_kinase_FAT"/>
</dbReference>
<evidence type="ECO:0000256" key="1">
    <source>
        <dbReference type="ARBA" id="ARBA00004123"/>
    </source>
</evidence>
<keyword evidence="13" id="KW-0539">Nucleus</keyword>
<dbReference type="GO" id="GO:0005634">
    <property type="term" value="C:nucleus"/>
    <property type="evidence" value="ECO:0007669"/>
    <property type="project" value="UniProtKB-SubCell"/>
</dbReference>
<dbReference type="Proteomes" id="UP000053095">
    <property type="component" value="Unassembled WGS sequence"/>
</dbReference>
<keyword evidence="22" id="KW-1185">Reference proteome</keyword>
<evidence type="ECO:0000313" key="22">
    <source>
        <dbReference type="Proteomes" id="UP000053095"/>
    </source>
</evidence>
<feature type="domain" description="FAT" evidence="20">
    <location>
        <begin position="1390"/>
        <end position="1965"/>
    </location>
</feature>
<evidence type="ECO:0000256" key="17">
    <source>
        <dbReference type="ARBA" id="ARBA00033001"/>
    </source>
</evidence>
<proteinExistence type="inferred from homology"/>
<protein>
    <recommendedName>
        <fullName evidence="4">Serine/threonine-protein kinase MEC1</fullName>
        <ecNumber evidence="3">2.7.11.1</ecNumber>
    </recommendedName>
    <alternativeName>
        <fullName evidence="17">ATR homolog</fullName>
    </alternativeName>
    <alternativeName>
        <fullName evidence="16">DNA-damage checkpoint kinase MEC1</fullName>
    </alternativeName>
    <alternativeName>
        <fullName evidence="15">Mitosis entry checkpoint protein 1</fullName>
    </alternativeName>
</protein>
<evidence type="ECO:0000259" key="19">
    <source>
        <dbReference type="PROSITE" id="PS50290"/>
    </source>
</evidence>
<keyword evidence="9 21" id="KW-0418">Kinase</keyword>
<dbReference type="CDD" id="cd00892">
    <property type="entry name" value="PIKKc_ATR"/>
    <property type="match status" value="1"/>
</dbReference>
<dbReference type="PANTHER" id="PTHR11139">
    <property type="entry name" value="ATAXIA TELANGIECTASIA MUTATED ATM -RELATED"/>
    <property type="match status" value="1"/>
</dbReference>
<dbReference type="PROSITE" id="PS00916">
    <property type="entry name" value="PI3_4_KINASE_2"/>
    <property type="match status" value="1"/>
</dbReference>
<evidence type="ECO:0000259" key="20">
    <source>
        <dbReference type="PROSITE" id="PS51189"/>
    </source>
</evidence>
<keyword evidence="11" id="KW-0156">Chromatin regulator</keyword>
<evidence type="ECO:0000256" key="10">
    <source>
        <dbReference type="ARBA" id="ARBA00022840"/>
    </source>
</evidence>
<gene>
    <name evidence="21" type="ORF">TCE0_003r00005</name>
</gene>
<evidence type="ECO:0000256" key="8">
    <source>
        <dbReference type="ARBA" id="ARBA00022763"/>
    </source>
</evidence>
<dbReference type="Pfam" id="PF02259">
    <property type="entry name" value="FAT"/>
    <property type="match status" value="1"/>
</dbReference>
<accession>A0A0B8N003</accession>
<dbReference type="Pfam" id="PF25385">
    <property type="entry name" value="HEAT_MEC1_N"/>
    <property type="match status" value="1"/>
</dbReference>
<sequence length="2299" mass="258609">MAGDEEPQPRGLQSTNGNFNVEPASSSILNSFLPGHLSSEAFDTISQLRKELAEKGPGSFSRTAEDVKNTQALINVALKVAAEVAAVDGQLPGDETESRLLDCLDIVQLLVENSLRGLDGGDIDAEIPGQDTPLPFHLWLIIELVDLGVRVRLNGVESKIKGILVMITRSQHDMVRAPLFPRNSVSTILNAVTTDIIRSLEMVDISKVAASDITLPGTGSPLEKHLTAKLNLSGQPFQSPVHLGDISRTMFMLLQILEALLQPAESKLGSFSAAGIVQDFTSSLNLAGRVGKWLISLIRRCGTNTRRFIIDPIIGYLYFADLLLNRSLEYTEVGSLDSQASKVFIEFLTVVISDTNLSREPQVEQALHHCLEGLKESQKNSLVTRMIIQSVLIPRLVDIQSIDEQFVTYSSSFQNLIKELIDAQRALYPHGNELAHRAAKRIRLSEPQPTPGEKDIAQEILEKATKIIESNDITSIKKLAQAARQKYKDLTEQQKCELFTSIATYPCIAAARQSKASIPASKQSSIAFHCHVCDSERTVPNAVVPWHSDEANDFRGFLLELLPKTSRSSPLRISYFLAVRRFLYHESEVQSLSIKSSPVGELCLHSLKAASRELRITTGHILSCFLRKSVDVQVRRQNFVIILECLKSVSERADIPSQETCILTLCRLAEISEDEELNIILLRLLEYLGHANPYICAVAYTELLKLSQESSTTVAGLLRPFWRSLSVTVVKNLRNRPHMAEQLCDLLGMSVDSFLQLTEVHTLPYLVYTRRREIIMRIAAAYPSKSAFELCMERNNFASIIAYLLSQPEENHEAMIYSLLVDIDPKFKETSVTMLLKTEPIPITRELLKNMGDAGDGHDGKFDGALRLLAKLISSKHSSGTSNSKSQREVGLFIEEHLLGLITEFSDTVNDVRIRYSNMEKKRNIIAIGEMIKLARGHVNVAIPQICSCLRSSLEVEELCDHAFAVWCILITHLEPDEVEALIDQSIAIILRYWPVIQEGSKQMALVLMDHLFQHHGYQLREIFQTLPSLLSIPEMSRFETQINNFKGSMDMSERLVAFSVRCQSESLTVVEQALQELVPFLDEKNEILHRTLLNHQSNSGVAQLTRSLLDCCVKFQSESDTIAMSTARALGLIGCLDPNRVEITKEKKDIVVLSNFARAEETFDFTMFFLQNVLVDAFLSASNTRAQSFLAYGMQALMSASHITTEITTPSDDLEKNEKHRRWLNLPEIVRNTVTPFLTSRYSITLGAAKTECSYPLFSPDMSYGKWLRTFVMDLLQKSYSSNVKMIFSVFARIIRDQDITIPAFILPFAVLNIAADGHEEHKREIREELSVFNVLDYLLRWLQGKKKQHAILASNISGKSTQAELMLDLSSAQIKSVEQILSSIPPEVISKRAVECKSFSRALFHWEQYIRQSKSYNEKRDDTDLEPLYHRLQEIYTQIDEPDGIEGISTYLHVLDVDQQVLEHRKSGRWAAAQSWYELQLDEDPNNTDTQLNLLTCLKESGQQDALLSKFETFSESEGYPSKLFPFALEASISTGKWSKLEKYLKVCPKENATDFTVGIASALNALRNGDKSAFNEIVQKLRLNTTRSMTANSTMSLQTCHDMLLQLHALSDVEAIVNADIQTGITKTELVDTLDHRLDLLGVYISEKQYLLGLRRAAMELSTGFSEPDIAAVWLKSARLFRKNGHIGPAYNAVMHAAQLKAKSATIEHSRLMWTDGHHRKAIQTLKGAIAANAFVAEESEMSVRASVSMTGEKQATQNILAAKAQLLLAKWTDRAGQTHSETIVQSYREAIKLFSRWEKAHFYLGKHYNKIIESERAKPPGKQSQIYLSGEASKLAIDNFLRSLFSGNKFVFQSLPKILTLWLDHASNVDQAFDPKRGDNIEFQKQINAQREKCLEDMNHQLKKYFNRIPAEVLFTILSQLVARICHANDTGLWTVLALVKSSSKDRASRGMTCLKKITEVNKKLNNNRSGFTPSELGSMIKGGQKFGEELLSLCNARVEEKGTTKISLSRNLGFNHKVAPCRLVVPFQSMLTPILPPSHEQAFIKQFNPFPGDVVSVEKVLDDALVLNSLQKPRKISILGTDGKVYSLLCKPKDDLRKDQRLMEFNNMINGFLKKDVDSIKRRMYIKTYAVTPLNEECGLIEWVDNLRTLRDIVMKLLRERGIIPNFNEIRHYLNEACSHNDKLPVFTTMILSKLPPVLHEWFVEMFPDPGAWLEARLRFTRTSAVMSMVGHVLGLGDRHGENILFEESTGGILHVDFNCLFDKGLTFEKPEVVPFRLTHNMVDAFGAYGYNGM</sequence>
<keyword evidence="5" id="KW-0723">Serine/threonine-protein kinase</keyword>
<evidence type="ECO:0000256" key="6">
    <source>
        <dbReference type="ARBA" id="ARBA00022679"/>
    </source>
</evidence>
<dbReference type="SMART" id="SM00146">
    <property type="entry name" value="PI3Kc"/>
    <property type="match status" value="1"/>
</dbReference>
<dbReference type="Pfam" id="PF00454">
    <property type="entry name" value="PI3_PI4_kinase"/>
    <property type="match status" value="1"/>
</dbReference>
<keyword evidence="8" id="KW-0227">DNA damage</keyword>
<evidence type="ECO:0000256" key="5">
    <source>
        <dbReference type="ARBA" id="ARBA00022527"/>
    </source>
</evidence>
<evidence type="ECO:0000256" key="13">
    <source>
        <dbReference type="ARBA" id="ARBA00023242"/>
    </source>
</evidence>